<reference evidence="1" key="1">
    <citation type="submission" date="2023-04" db="EMBL/GenBank/DDBJ databases">
        <title>Isolation and Characterization of Novel Plasmid-specific Phages Infecting Bacteria Carrying Diverse Conjugative Plasmids.</title>
        <authorList>
            <person name="Parra B."/>
            <person name="Cockx B."/>
            <person name="Lutz V.T."/>
            <person name="Bronsted L."/>
            <person name="Smets B.F."/>
            <person name="Dechesne A."/>
        </authorList>
    </citation>
    <scope>NUCLEOTIDE SEQUENCE</scope>
</reference>
<dbReference type="EMBL" id="OQ829281">
    <property type="protein sequence ID" value="WHS68285.1"/>
    <property type="molecule type" value="Genomic_DNA"/>
</dbReference>
<dbReference type="GO" id="GO:0015074">
    <property type="term" value="P:DNA integration"/>
    <property type="evidence" value="ECO:0007669"/>
    <property type="project" value="InterPro"/>
</dbReference>
<accession>A0AAF0KYG4</accession>
<evidence type="ECO:0000313" key="1">
    <source>
        <dbReference type="EMBL" id="WHS68285.1"/>
    </source>
</evidence>
<evidence type="ECO:0000313" key="2">
    <source>
        <dbReference type="Proteomes" id="UP001223176"/>
    </source>
</evidence>
<dbReference type="Pfam" id="PF05367">
    <property type="entry name" value="Phage_endo_I"/>
    <property type="match status" value="1"/>
</dbReference>
<name>A0AAF0KYG4_9CAUD</name>
<dbReference type="Gene3D" id="3.40.91.30">
    <property type="match status" value="1"/>
</dbReference>
<dbReference type="GO" id="GO:0016032">
    <property type="term" value="P:viral process"/>
    <property type="evidence" value="ECO:0007669"/>
    <property type="project" value="InterPro"/>
</dbReference>
<evidence type="ECO:0008006" key="3">
    <source>
        <dbReference type="Google" id="ProtNLM"/>
    </source>
</evidence>
<dbReference type="Proteomes" id="UP001223176">
    <property type="component" value="Segment"/>
</dbReference>
<dbReference type="GO" id="GO:0008833">
    <property type="term" value="F:deoxyribonuclease IV (phage-T4-induced) activity"/>
    <property type="evidence" value="ECO:0007669"/>
    <property type="project" value="InterPro"/>
</dbReference>
<dbReference type="SUPFAM" id="SSF52980">
    <property type="entry name" value="Restriction endonuclease-like"/>
    <property type="match status" value="1"/>
</dbReference>
<organism evidence="1 2">
    <name type="scientific">phage PKM.Lu.22.1</name>
    <dbReference type="NCBI Taxonomy" id="3049197"/>
    <lineage>
        <taxon>Viruses</taxon>
        <taxon>Duplodnaviria</taxon>
        <taxon>Heunggongvirae</taxon>
        <taxon>Uroviricota</taxon>
        <taxon>Caudoviricetes</taxon>
        <taxon>Grimontviridae</taxon>
    </lineage>
</organism>
<sequence>MKKRYYKKKEGSLKGTGYDSFLEKHVHENIIPNARFHDKGDKVSYTVSHTYEPDFVLEKDGKTYLVETKGRFRDSNEARKYIFIREFLPENTELVFVWEKSNTIFPFAKKRKDGTKATHEEWAIKNGFRNWVQTSFTEEVL</sequence>
<keyword evidence="2" id="KW-1185">Reference proteome</keyword>
<proteinExistence type="predicted"/>
<dbReference type="InterPro" id="IPR011335">
    <property type="entry name" value="Restrct_endonuc-II-like"/>
</dbReference>
<protein>
    <recommendedName>
        <fullName evidence="3">Endonuclease</fullName>
    </recommendedName>
</protein>
<dbReference type="InterPro" id="IPR008029">
    <property type="entry name" value="Phage_T7_Gp3_endoDNaseI"/>
</dbReference>